<proteinExistence type="predicted"/>
<evidence type="ECO:0000256" key="3">
    <source>
        <dbReference type="ARBA" id="ARBA00023125"/>
    </source>
</evidence>
<dbReference type="AlphaFoldDB" id="A0A6N7LDT0"/>
<dbReference type="SUPFAM" id="SSF46894">
    <property type="entry name" value="C-terminal effector domain of the bipartite response regulators"/>
    <property type="match status" value="1"/>
</dbReference>
<dbReference type="PANTHER" id="PTHR43214">
    <property type="entry name" value="TWO-COMPONENT RESPONSE REGULATOR"/>
    <property type="match status" value="1"/>
</dbReference>
<dbReference type="PRINTS" id="PR00038">
    <property type="entry name" value="HTHLUXR"/>
</dbReference>
<gene>
    <name evidence="8" type="ORF">GHK62_14500</name>
</gene>
<dbReference type="Pfam" id="PF00072">
    <property type="entry name" value="Response_reg"/>
    <property type="match status" value="1"/>
</dbReference>
<name>A0A6N7LDT0_SINTE</name>
<accession>A0A6N7LDT0</accession>
<keyword evidence="9" id="KW-1185">Reference proteome</keyword>
<dbReference type="PROSITE" id="PS50043">
    <property type="entry name" value="HTH_LUXR_2"/>
    <property type="match status" value="1"/>
</dbReference>
<dbReference type="GO" id="GO:0003677">
    <property type="term" value="F:DNA binding"/>
    <property type="evidence" value="ECO:0007669"/>
    <property type="project" value="UniProtKB-KW"/>
</dbReference>
<evidence type="ECO:0000313" key="8">
    <source>
        <dbReference type="EMBL" id="MQX15922.1"/>
    </source>
</evidence>
<dbReference type="OrthoDB" id="3678174at2"/>
<dbReference type="CDD" id="cd17535">
    <property type="entry name" value="REC_NarL-like"/>
    <property type="match status" value="1"/>
</dbReference>
<feature type="domain" description="Response regulatory" evidence="7">
    <location>
        <begin position="98"/>
        <end position="214"/>
    </location>
</feature>
<dbReference type="InterPro" id="IPR058245">
    <property type="entry name" value="NreC/VraR/RcsB-like_REC"/>
</dbReference>
<keyword evidence="1 5" id="KW-0597">Phosphoprotein</keyword>
<feature type="modified residue" description="4-aspartylphosphate" evidence="5">
    <location>
        <position position="149"/>
    </location>
</feature>
<dbReference type="SUPFAM" id="SSF52172">
    <property type="entry name" value="CheY-like"/>
    <property type="match status" value="1"/>
</dbReference>
<dbReference type="InterPro" id="IPR001789">
    <property type="entry name" value="Sig_transdc_resp-reg_receiver"/>
</dbReference>
<dbReference type="CDD" id="cd06170">
    <property type="entry name" value="LuxR_C_like"/>
    <property type="match status" value="1"/>
</dbReference>
<protein>
    <submittedName>
        <fullName evidence="8">Response regulator</fullName>
    </submittedName>
</protein>
<dbReference type="PANTHER" id="PTHR43214:SF41">
    <property type="entry name" value="NITRATE_NITRITE RESPONSE REGULATOR PROTEIN NARP"/>
    <property type="match status" value="1"/>
</dbReference>
<keyword evidence="3" id="KW-0238">DNA-binding</keyword>
<evidence type="ECO:0000259" key="7">
    <source>
        <dbReference type="PROSITE" id="PS50110"/>
    </source>
</evidence>
<dbReference type="SMART" id="SM00421">
    <property type="entry name" value="HTH_LUXR"/>
    <property type="match status" value="1"/>
</dbReference>
<dbReference type="Proteomes" id="UP000439983">
    <property type="component" value="Unassembled WGS sequence"/>
</dbReference>
<dbReference type="InterPro" id="IPR039420">
    <property type="entry name" value="WalR-like"/>
</dbReference>
<keyword evidence="2" id="KW-0805">Transcription regulation</keyword>
<evidence type="ECO:0000256" key="5">
    <source>
        <dbReference type="PROSITE-ProRule" id="PRU00169"/>
    </source>
</evidence>
<reference evidence="8 9" key="1">
    <citation type="journal article" date="2013" name="Genome Biol.">
        <title>Comparative genomics of the core and accessory genomes of 48 Sinorhizobium strains comprising five genospecies.</title>
        <authorList>
            <person name="Sugawara M."/>
            <person name="Epstein B."/>
            <person name="Badgley B.D."/>
            <person name="Unno T."/>
            <person name="Xu L."/>
            <person name="Reese J."/>
            <person name="Gyaneshwar P."/>
            <person name="Denny R."/>
            <person name="Mudge J."/>
            <person name="Bharti A.K."/>
            <person name="Farmer A.D."/>
            <person name="May G.D."/>
            <person name="Woodward J.E."/>
            <person name="Medigue C."/>
            <person name="Vallenet D."/>
            <person name="Lajus A."/>
            <person name="Rouy Z."/>
            <person name="Martinez-Vaz B."/>
            <person name="Tiffin P."/>
            <person name="Young N.D."/>
            <person name="Sadowsky M.J."/>
        </authorList>
    </citation>
    <scope>NUCLEOTIDE SEQUENCE [LARGE SCALE GENOMIC DNA]</scope>
    <source>
        <strain evidence="8 9">USDA4894</strain>
    </source>
</reference>
<evidence type="ECO:0000256" key="4">
    <source>
        <dbReference type="ARBA" id="ARBA00023163"/>
    </source>
</evidence>
<dbReference type="Gene3D" id="3.40.50.2300">
    <property type="match status" value="1"/>
</dbReference>
<keyword evidence="4" id="KW-0804">Transcription</keyword>
<evidence type="ECO:0000256" key="1">
    <source>
        <dbReference type="ARBA" id="ARBA00022553"/>
    </source>
</evidence>
<organism evidence="8 9">
    <name type="scientific">Sinorhizobium terangae</name>
    <dbReference type="NCBI Taxonomy" id="110322"/>
    <lineage>
        <taxon>Bacteria</taxon>
        <taxon>Pseudomonadati</taxon>
        <taxon>Pseudomonadota</taxon>
        <taxon>Alphaproteobacteria</taxon>
        <taxon>Hyphomicrobiales</taxon>
        <taxon>Rhizobiaceae</taxon>
        <taxon>Sinorhizobium/Ensifer group</taxon>
        <taxon>Sinorhizobium</taxon>
    </lineage>
</organism>
<dbReference type="InterPro" id="IPR011006">
    <property type="entry name" value="CheY-like_superfamily"/>
</dbReference>
<dbReference type="EMBL" id="WITC01000057">
    <property type="protein sequence ID" value="MQX15922.1"/>
    <property type="molecule type" value="Genomic_DNA"/>
</dbReference>
<dbReference type="SMART" id="SM00448">
    <property type="entry name" value="REC"/>
    <property type="match status" value="1"/>
</dbReference>
<evidence type="ECO:0000313" key="9">
    <source>
        <dbReference type="Proteomes" id="UP000439983"/>
    </source>
</evidence>
<evidence type="ECO:0000256" key="2">
    <source>
        <dbReference type="ARBA" id="ARBA00023015"/>
    </source>
</evidence>
<sequence>MAANLWLNLFFMSWRSNFCHDELTRQFPLGKTSAGDRTIAANATLSRRLRRRARIMGAMGRHPDGRRSSPATQPAYGARAILPACAAGRSASMKPPIRTVIVDDHPLVIAGARALIEKSGDILCVGEARTGAEAMIQISQAKPDVAVLDVSLPDISGLELAAKVIANGHAAHVVIMTPYHDRSYVQQALQVGAKGFVQKCSAAENLLLAIRSVMLGGLFFDSLTAREVANSPAERSPAAMGALGLTAREQAVLRLVALGYSNKEIGAHANISVKSIETYKARATEKLNLRSRAQIVHFALTHGWMSVN</sequence>
<comment type="caution">
    <text evidence="8">The sequence shown here is derived from an EMBL/GenBank/DDBJ whole genome shotgun (WGS) entry which is preliminary data.</text>
</comment>
<dbReference type="InterPro" id="IPR000792">
    <property type="entry name" value="Tscrpt_reg_LuxR_C"/>
</dbReference>
<dbReference type="GO" id="GO:0006355">
    <property type="term" value="P:regulation of DNA-templated transcription"/>
    <property type="evidence" value="ECO:0007669"/>
    <property type="project" value="InterPro"/>
</dbReference>
<dbReference type="PROSITE" id="PS50110">
    <property type="entry name" value="RESPONSE_REGULATORY"/>
    <property type="match status" value="1"/>
</dbReference>
<dbReference type="Pfam" id="PF00196">
    <property type="entry name" value="GerE"/>
    <property type="match status" value="1"/>
</dbReference>
<dbReference type="InterPro" id="IPR016032">
    <property type="entry name" value="Sig_transdc_resp-reg_C-effctor"/>
</dbReference>
<feature type="domain" description="HTH luxR-type" evidence="6">
    <location>
        <begin position="238"/>
        <end position="303"/>
    </location>
</feature>
<evidence type="ECO:0000259" key="6">
    <source>
        <dbReference type="PROSITE" id="PS50043"/>
    </source>
</evidence>
<dbReference type="GO" id="GO:0000160">
    <property type="term" value="P:phosphorelay signal transduction system"/>
    <property type="evidence" value="ECO:0007669"/>
    <property type="project" value="InterPro"/>
</dbReference>